<dbReference type="EMBL" id="CP106881">
    <property type="protein sequence ID" value="UYG51946.1"/>
    <property type="molecule type" value="Genomic_DNA"/>
</dbReference>
<evidence type="ECO:0000256" key="7">
    <source>
        <dbReference type="ARBA" id="ARBA00023186"/>
    </source>
</evidence>
<evidence type="ECO:0000256" key="3">
    <source>
        <dbReference type="ARBA" id="ARBA00022519"/>
    </source>
</evidence>
<keyword evidence="2" id="KW-1003">Cell membrane</keyword>
<evidence type="ECO:0000256" key="8">
    <source>
        <dbReference type="ARBA" id="ARBA00023235"/>
    </source>
</evidence>
<keyword evidence="8 12" id="KW-0413">Isomerase</keyword>
<evidence type="ECO:0000256" key="2">
    <source>
        <dbReference type="ARBA" id="ARBA00022475"/>
    </source>
</evidence>
<dbReference type="InterPro" id="IPR000297">
    <property type="entry name" value="PPIase_PpiC"/>
</dbReference>
<dbReference type="PROSITE" id="PS01096">
    <property type="entry name" value="PPIC_PPIASE_1"/>
    <property type="match status" value="1"/>
</dbReference>
<keyword evidence="6 13" id="KW-0472">Membrane</keyword>
<dbReference type="Proteomes" id="UP001162800">
    <property type="component" value="Chromosome"/>
</dbReference>
<dbReference type="Gene3D" id="1.10.4030.10">
    <property type="entry name" value="Porin chaperone SurA, peptide-binding domain"/>
    <property type="match status" value="1"/>
</dbReference>
<evidence type="ECO:0000256" key="6">
    <source>
        <dbReference type="ARBA" id="ARBA00023136"/>
    </source>
</evidence>
<dbReference type="SUPFAM" id="SSF54534">
    <property type="entry name" value="FKBP-like"/>
    <property type="match status" value="1"/>
</dbReference>
<evidence type="ECO:0000256" key="11">
    <source>
        <dbReference type="ARBA" id="ARBA00042775"/>
    </source>
</evidence>
<keyword evidence="3" id="KW-0997">Cell inner membrane</keyword>
<gene>
    <name evidence="15" type="ORF">M9799_01460</name>
</gene>
<dbReference type="PANTHER" id="PTHR47529">
    <property type="entry name" value="PEPTIDYL-PROLYL CIS-TRANS ISOMERASE D"/>
    <property type="match status" value="1"/>
</dbReference>
<reference evidence="15" key="1">
    <citation type="submission" date="2022-09" db="EMBL/GenBank/DDBJ databases">
        <title>The complete genome of Acidovorax sp. 5MLIR.</title>
        <authorList>
            <person name="Liu L."/>
            <person name="Yue J."/>
            <person name="Yang F."/>
            <person name="Yuan J."/>
            <person name="Li L."/>
        </authorList>
    </citation>
    <scope>NUCLEOTIDE SEQUENCE</scope>
    <source>
        <strain evidence="15">5MLIR</strain>
    </source>
</reference>
<keyword evidence="7" id="KW-0143">Chaperone</keyword>
<dbReference type="PANTHER" id="PTHR47529:SF1">
    <property type="entry name" value="PERIPLASMIC CHAPERONE PPID"/>
    <property type="match status" value="1"/>
</dbReference>
<accession>A0ABY6GA55</accession>
<evidence type="ECO:0000256" key="13">
    <source>
        <dbReference type="SAM" id="Phobius"/>
    </source>
</evidence>
<dbReference type="InterPro" id="IPR027304">
    <property type="entry name" value="Trigger_fact/SurA_dom_sf"/>
</dbReference>
<proteinExistence type="inferred from homology"/>
<name>A0ABY6GA55_9BURK</name>
<dbReference type="Pfam" id="PF13616">
    <property type="entry name" value="Rotamase_3"/>
    <property type="match status" value="1"/>
</dbReference>
<protein>
    <recommendedName>
        <fullName evidence="10">Periplasmic chaperone PpiD</fullName>
    </recommendedName>
    <alternativeName>
        <fullName evidence="11">Periplasmic folding chaperone</fullName>
    </alternativeName>
</protein>
<evidence type="ECO:0000313" key="15">
    <source>
        <dbReference type="EMBL" id="UYG51946.1"/>
    </source>
</evidence>
<dbReference type="SUPFAM" id="SSF109998">
    <property type="entry name" value="Triger factor/SurA peptide-binding domain-like"/>
    <property type="match status" value="1"/>
</dbReference>
<feature type="transmembrane region" description="Helical" evidence="13">
    <location>
        <begin position="12"/>
        <end position="29"/>
    </location>
</feature>
<dbReference type="RefSeq" id="WP_231042643.1">
    <property type="nucleotide sequence ID" value="NZ_CP106881.1"/>
</dbReference>
<keyword evidence="4 13" id="KW-0812">Transmembrane</keyword>
<dbReference type="InterPro" id="IPR046357">
    <property type="entry name" value="PPIase_dom_sf"/>
</dbReference>
<dbReference type="InterPro" id="IPR052029">
    <property type="entry name" value="PpiD_chaperone"/>
</dbReference>
<keyword evidence="5 13" id="KW-1133">Transmembrane helix</keyword>
<evidence type="ECO:0000259" key="14">
    <source>
        <dbReference type="PROSITE" id="PS50198"/>
    </source>
</evidence>
<evidence type="ECO:0000256" key="10">
    <source>
        <dbReference type="ARBA" id="ARBA00040743"/>
    </source>
</evidence>
<evidence type="ECO:0000256" key="9">
    <source>
        <dbReference type="ARBA" id="ARBA00038408"/>
    </source>
</evidence>
<evidence type="ECO:0000256" key="12">
    <source>
        <dbReference type="PROSITE-ProRule" id="PRU00278"/>
    </source>
</evidence>
<dbReference type="Gene3D" id="3.10.50.40">
    <property type="match status" value="1"/>
</dbReference>
<dbReference type="Pfam" id="PF13624">
    <property type="entry name" value="SurA_N_3"/>
    <property type="match status" value="1"/>
</dbReference>
<comment type="similarity">
    <text evidence="9">Belongs to the PpiD chaperone family.</text>
</comment>
<evidence type="ECO:0000256" key="1">
    <source>
        <dbReference type="ARBA" id="ARBA00004382"/>
    </source>
</evidence>
<sequence length="635" mass="69699">MFEAIRKHSRFVMILLFLLIIPSFIFVGIDQNYFSESSPTVARVDGHDIKQSDWDNAHRMESDQVRAANPEVDAKLLDSPQARYATLERMVRDRVLVAAAQKMHLVASDAQLVRSLQQIPAIAALKRADGTLDAEAYRALVGAQGMTPEGFEANLRNNLSLSQVMGPAINSSFVTDSQLKLAMDALYQRREVQVAQFLARDFAAKVEATPEALQAYYKAHPDKFQQAEQASVEYVVLDTAAVLSTMEVNEDDLRTYYQENLSRLAGQEERRASHILINAGKDVSADDRMKAREQAQALLAQLRKDPQSFAALAKQSSQDSGTAQSGGDLGFFARGAMVKPFEDAAFALKKGEISEVVESDFGFHIIQLTDIKTPPQPSFAEIRPRLEKELKEQHAQRRFAEVAEQFANGVYEQADNLQGVADKLKLTVQKADRVTRVPSPEAQGALANPRFLEALFAPESIESKRNTDAIEIGSGVMAAGRITAYSPAHTLAFEEVADKVRALYVAQRAAELAREQGQAQLKAWKEQPAGASPGAALGSAVVIGRDETQSLPREVIDAALHAPVNALPAWSGVDLGNLGYAIVKVNAVVERPAQDAQIVAAQKQQLAQWWSGAEGAAYYEMLKSRFKVQIKVDRP</sequence>
<organism evidence="15 16">
    <name type="scientific">Comamonas endophytica</name>
    <dbReference type="NCBI Taxonomy" id="2949090"/>
    <lineage>
        <taxon>Bacteria</taxon>
        <taxon>Pseudomonadati</taxon>
        <taxon>Pseudomonadota</taxon>
        <taxon>Betaproteobacteria</taxon>
        <taxon>Burkholderiales</taxon>
        <taxon>Comamonadaceae</taxon>
        <taxon>Comamonas</taxon>
    </lineage>
</organism>
<dbReference type="InterPro" id="IPR023058">
    <property type="entry name" value="PPIase_PpiC_CS"/>
</dbReference>
<keyword evidence="12" id="KW-0697">Rotamase</keyword>
<evidence type="ECO:0000256" key="5">
    <source>
        <dbReference type="ARBA" id="ARBA00022989"/>
    </source>
</evidence>
<evidence type="ECO:0000256" key="4">
    <source>
        <dbReference type="ARBA" id="ARBA00022692"/>
    </source>
</evidence>
<keyword evidence="16" id="KW-1185">Reference proteome</keyword>
<feature type="domain" description="PpiC" evidence="14">
    <location>
        <begin position="267"/>
        <end position="370"/>
    </location>
</feature>
<dbReference type="PROSITE" id="PS50198">
    <property type="entry name" value="PPIC_PPIASE_2"/>
    <property type="match status" value="1"/>
</dbReference>
<comment type="subcellular location">
    <subcellularLocation>
        <location evidence="1">Cell inner membrane</location>
        <topology evidence="1">Single-pass type II membrane protein</topology>
        <orientation evidence="1">Periplasmic side</orientation>
    </subcellularLocation>
</comment>
<evidence type="ECO:0000313" key="16">
    <source>
        <dbReference type="Proteomes" id="UP001162800"/>
    </source>
</evidence>